<dbReference type="Pfam" id="PF08327">
    <property type="entry name" value="AHSA1"/>
    <property type="match status" value="1"/>
</dbReference>
<dbReference type="Gene3D" id="3.30.530.20">
    <property type="match status" value="1"/>
</dbReference>
<organism evidence="4 5">
    <name type="scientific">Staphylococcus condimenti</name>
    <dbReference type="NCBI Taxonomy" id="70255"/>
    <lineage>
        <taxon>Bacteria</taxon>
        <taxon>Bacillati</taxon>
        <taxon>Bacillota</taxon>
        <taxon>Bacilli</taxon>
        <taxon>Bacillales</taxon>
        <taxon>Staphylococcaceae</taxon>
        <taxon>Staphylococcus</taxon>
    </lineage>
</organism>
<dbReference type="CDD" id="cd07814">
    <property type="entry name" value="SRPBCC_CalC_Aha1-like"/>
    <property type="match status" value="1"/>
</dbReference>
<evidence type="ECO:0000256" key="1">
    <source>
        <dbReference type="ARBA" id="ARBA00006817"/>
    </source>
</evidence>
<evidence type="ECO:0000313" key="4">
    <source>
        <dbReference type="EMBL" id="RZI05011.1"/>
    </source>
</evidence>
<dbReference type="RefSeq" id="WP_047131541.1">
    <property type="nucleotide sequence ID" value="NZ_CP015114.1"/>
</dbReference>
<dbReference type="AlphaFoldDB" id="A0A143PD26"/>
<dbReference type="OrthoDB" id="118413at2"/>
<dbReference type="KEGG" id="scv:A4G25_10630"/>
<dbReference type="Proteomes" id="UP000293854">
    <property type="component" value="Unassembled WGS sequence"/>
</dbReference>
<gene>
    <name evidence="4" type="ORF">EIG99_00045</name>
    <name evidence="3" type="ORF">I6J05_07845</name>
</gene>
<dbReference type="EMBL" id="CP068073">
    <property type="protein sequence ID" value="QQS81838.1"/>
    <property type="molecule type" value="Genomic_DNA"/>
</dbReference>
<dbReference type="InterPro" id="IPR013538">
    <property type="entry name" value="ASHA1/2-like_C"/>
</dbReference>
<protein>
    <submittedName>
        <fullName evidence="4">SRPBCC domain-containing protein</fullName>
    </submittedName>
</protein>
<accession>A0A143PD26</accession>
<keyword evidence="6" id="KW-1185">Reference proteome</keyword>
<dbReference type="EMBL" id="RQTE01000001">
    <property type="protein sequence ID" value="RZI05011.1"/>
    <property type="molecule type" value="Genomic_DNA"/>
</dbReference>
<evidence type="ECO:0000259" key="2">
    <source>
        <dbReference type="Pfam" id="PF08327"/>
    </source>
</evidence>
<evidence type="ECO:0000313" key="3">
    <source>
        <dbReference type="EMBL" id="QQS81838.1"/>
    </source>
</evidence>
<reference evidence="3 6" key="2">
    <citation type="submission" date="2021-01" db="EMBL/GenBank/DDBJ databases">
        <title>FDA dAtabase for Regulatory Grade micrObial Sequences (FDA-ARGOS): Supporting development and validation of Infectious Disease Dx tests.</title>
        <authorList>
            <person name="Sproer C."/>
            <person name="Gronow S."/>
            <person name="Severitt S."/>
            <person name="Schroder I."/>
            <person name="Tallon L."/>
            <person name="Sadzewicz L."/>
            <person name="Zhao X."/>
            <person name="Boylan J."/>
            <person name="Ott S."/>
            <person name="Bowen H."/>
            <person name="Vavikolanu K."/>
            <person name="Mehta A."/>
            <person name="Aluvathingal J."/>
            <person name="Nadendla S."/>
            <person name="Lowell S."/>
            <person name="Myers T."/>
            <person name="Yan Y."/>
            <person name="Sichtig H."/>
        </authorList>
    </citation>
    <scope>NUCLEOTIDE SEQUENCE [LARGE SCALE GENOMIC DNA]</scope>
    <source>
        <strain evidence="3 6">FDAARGOS_1148</strain>
    </source>
</reference>
<dbReference type="Proteomes" id="UP000595942">
    <property type="component" value="Chromosome"/>
</dbReference>
<sequence length="156" mass="18033">MAIKREGNKIIFSRVFDARIQDVFNAYTTKSKFEKWFHPKGASTEVYDFDARPGGKNFFKINAPDGQSYTVMQYDEIEAPYKIIYHDYFANEKGQINPNMNGMKVEIYFESKDAEQTEVKSISIMPTEQSAQQLLDMGVEEGMESTLDQLEELLKK</sequence>
<feature type="domain" description="Activator of Hsp90 ATPase homologue 1/2-like C-terminal" evidence="2">
    <location>
        <begin position="17"/>
        <end position="155"/>
    </location>
</feature>
<dbReference type="GeneID" id="93725809"/>
<comment type="similarity">
    <text evidence="1">Belongs to the AHA1 family.</text>
</comment>
<name>A0A143PD26_9STAP</name>
<evidence type="ECO:0000313" key="6">
    <source>
        <dbReference type="Proteomes" id="UP000595942"/>
    </source>
</evidence>
<proteinExistence type="inferred from homology"/>
<dbReference type="InterPro" id="IPR023393">
    <property type="entry name" value="START-like_dom_sf"/>
</dbReference>
<evidence type="ECO:0000313" key="5">
    <source>
        <dbReference type="Proteomes" id="UP000293854"/>
    </source>
</evidence>
<dbReference type="SUPFAM" id="SSF55961">
    <property type="entry name" value="Bet v1-like"/>
    <property type="match status" value="1"/>
</dbReference>
<reference evidence="4 5" key="1">
    <citation type="submission" date="2018-11" db="EMBL/GenBank/DDBJ databases">
        <title>Genomic profiling of Staphylococcus species from a Poultry farm system in KwaZulu-Natal, South Africa.</title>
        <authorList>
            <person name="Amoako D.G."/>
            <person name="Somboro A.M."/>
            <person name="Abia A.L.K."/>
            <person name="Bester L.A."/>
            <person name="Essack S.Y."/>
        </authorList>
    </citation>
    <scope>NUCLEOTIDE SEQUENCE [LARGE SCALE GENOMIC DNA]</scope>
    <source>
        <strain evidence="4 5">SA11</strain>
    </source>
</reference>